<protein>
    <submittedName>
        <fullName evidence="2">Uncharacterized protein</fullName>
    </submittedName>
</protein>
<organism evidence="2 3">
    <name type="scientific">Lophiotrema nucula</name>
    <dbReference type="NCBI Taxonomy" id="690887"/>
    <lineage>
        <taxon>Eukaryota</taxon>
        <taxon>Fungi</taxon>
        <taxon>Dikarya</taxon>
        <taxon>Ascomycota</taxon>
        <taxon>Pezizomycotina</taxon>
        <taxon>Dothideomycetes</taxon>
        <taxon>Pleosporomycetidae</taxon>
        <taxon>Pleosporales</taxon>
        <taxon>Lophiotremataceae</taxon>
        <taxon>Lophiotrema</taxon>
    </lineage>
</organism>
<proteinExistence type="predicted"/>
<keyword evidence="3" id="KW-1185">Reference proteome</keyword>
<reference evidence="2" key="1">
    <citation type="journal article" date="2020" name="Stud. Mycol.">
        <title>101 Dothideomycetes genomes: a test case for predicting lifestyles and emergence of pathogens.</title>
        <authorList>
            <person name="Haridas S."/>
            <person name="Albert R."/>
            <person name="Binder M."/>
            <person name="Bloem J."/>
            <person name="Labutti K."/>
            <person name="Salamov A."/>
            <person name="Andreopoulos B."/>
            <person name="Baker S."/>
            <person name="Barry K."/>
            <person name="Bills G."/>
            <person name="Bluhm B."/>
            <person name="Cannon C."/>
            <person name="Castanera R."/>
            <person name="Culley D."/>
            <person name="Daum C."/>
            <person name="Ezra D."/>
            <person name="Gonzalez J."/>
            <person name="Henrissat B."/>
            <person name="Kuo A."/>
            <person name="Liang C."/>
            <person name="Lipzen A."/>
            <person name="Lutzoni F."/>
            <person name="Magnuson J."/>
            <person name="Mondo S."/>
            <person name="Nolan M."/>
            <person name="Ohm R."/>
            <person name="Pangilinan J."/>
            <person name="Park H.-J."/>
            <person name="Ramirez L."/>
            <person name="Alfaro M."/>
            <person name="Sun H."/>
            <person name="Tritt A."/>
            <person name="Yoshinaga Y."/>
            <person name="Zwiers L.-H."/>
            <person name="Turgeon B."/>
            <person name="Goodwin S."/>
            <person name="Spatafora J."/>
            <person name="Crous P."/>
            <person name="Grigoriev I."/>
        </authorList>
    </citation>
    <scope>NUCLEOTIDE SEQUENCE</scope>
    <source>
        <strain evidence="2">CBS 627.86</strain>
    </source>
</reference>
<gene>
    <name evidence="2" type="ORF">BDV96DRAFT_637350</name>
</gene>
<accession>A0A6A5YKG2</accession>
<feature type="region of interest" description="Disordered" evidence="1">
    <location>
        <begin position="1"/>
        <end position="20"/>
    </location>
</feature>
<evidence type="ECO:0000313" key="3">
    <source>
        <dbReference type="Proteomes" id="UP000799770"/>
    </source>
</evidence>
<feature type="compositionally biased region" description="Polar residues" evidence="1">
    <location>
        <begin position="1"/>
        <end position="11"/>
    </location>
</feature>
<evidence type="ECO:0000256" key="1">
    <source>
        <dbReference type="SAM" id="MobiDB-lite"/>
    </source>
</evidence>
<sequence length="182" mass="20771">MSNSILASESASKMADPDEDIDSEQALGIAHEDDVALPNFQIVEKLDAQWIIDTVDTSRPVDLQYRGYVPFRRFNWGFEEFEVTVQVDLQNATRPMSCQVCLELPRKTLNAIRSYLRSFLVIELEHEDASFTIISAGLALRVLEEGMSFYLDYRKGEIPKAEDKKDYWDLTKTNNLNPMAGL</sequence>
<dbReference type="EMBL" id="ML977352">
    <property type="protein sequence ID" value="KAF2107739.1"/>
    <property type="molecule type" value="Genomic_DNA"/>
</dbReference>
<dbReference type="Proteomes" id="UP000799770">
    <property type="component" value="Unassembled WGS sequence"/>
</dbReference>
<dbReference type="AlphaFoldDB" id="A0A6A5YKG2"/>
<name>A0A6A5YKG2_9PLEO</name>
<evidence type="ECO:0000313" key="2">
    <source>
        <dbReference type="EMBL" id="KAF2107739.1"/>
    </source>
</evidence>